<name>A0A918DE98_9ACTN</name>
<dbReference type="Proteomes" id="UP000646523">
    <property type="component" value="Unassembled WGS sequence"/>
</dbReference>
<evidence type="ECO:0000313" key="2">
    <source>
        <dbReference type="EMBL" id="GGO60664.1"/>
    </source>
</evidence>
<protein>
    <submittedName>
        <fullName evidence="2">Uncharacterized protein</fullName>
    </submittedName>
</protein>
<proteinExistence type="predicted"/>
<comment type="caution">
    <text evidence="2">The sequence shown here is derived from an EMBL/GenBank/DDBJ whole genome shotgun (WGS) entry which is preliminary data.</text>
</comment>
<evidence type="ECO:0000313" key="3">
    <source>
        <dbReference type="Proteomes" id="UP000646523"/>
    </source>
</evidence>
<gene>
    <name evidence="2" type="ORF">GCM10012289_01060</name>
</gene>
<feature type="region of interest" description="Disordered" evidence="1">
    <location>
        <begin position="108"/>
        <end position="128"/>
    </location>
</feature>
<keyword evidence="3" id="KW-1185">Reference proteome</keyword>
<accession>A0A918DE98</accession>
<dbReference type="AlphaFoldDB" id="A0A918DE98"/>
<feature type="compositionally biased region" description="Low complexity" evidence="1">
    <location>
        <begin position="69"/>
        <end position="89"/>
    </location>
</feature>
<evidence type="ECO:0000256" key="1">
    <source>
        <dbReference type="SAM" id="MobiDB-lite"/>
    </source>
</evidence>
<reference evidence="2" key="1">
    <citation type="journal article" date="2014" name="Int. J. Syst. Evol. Microbiol.">
        <title>Complete genome sequence of Corynebacterium casei LMG S-19264T (=DSM 44701T), isolated from a smear-ripened cheese.</title>
        <authorList>
            <consortium name="US DOE Joint Genome Institute (JGI-PGF)"/>
            <person name="Walter F."/>
            <person name="Albersmeier A."/>
            <person name="Kalinowski J."/>
            <person name="Ruckert C."/>
        </authorList>
    </citation>
    <scope>NUCLEOTIDE SEQUENCE</scope>
    <source>
        <strain evidence="2">CGMCC 4.7368</strain>
    </source>
</reference>
<dbReference type="EMBL" id="BMNH01000001">
    <property type="protein sequence ID" value="GGO60664.1"/>
    <property type="molecule type" value="Genomic_DNA"/>
</dbReference>
<reference evidence="2" key="2">
    <citation type="submission" date="2020-09" db="EMBL/GenBank/DDBJ databases">
        <authorList>
            <person name="Sun Q."/>
            <person name="Zhou Y."/>
        </authorList>
    </citation>
    <scope>NUCLEOTIDE SEQUENCE</scope>
    <source>
        <strain evidence="2">CGMCC 4.7368</strain>
    </source>
</reference>
<feature type="region of interest" description="Disordered" evidence="1">
    <location>
        <begin position="60"/>
        <end position="89"/>
    </location>
</feature>
<sequence>MPVAHPRLHLIVGLHALAGFLEARPDIPTPDRVIVHHFIPRADDTDMRTELEHLAALLGTPVDSDGGQPAAPSRAASAATPTCPPAWSSPSMLSFGTLWSAPYERRSSLVTSQSSSKSRCPSTRSIAA</sequence>
<organism evidence="2 3">
    <name type="scientific">Nonomuraea cavernae</name>
    <dbReference type="NCBI Taxonomy" id="2045107"/>
    <lineage>
        <taxon>Bacteria</taxon>
        <taxon>Bacillati</taxon>
        <taxon>Actinomycetota</taxon>
        <taxon>Actinomycetes</taxon>
        <taxon>Streptosporangiales</taxon>
        <taxon>Streptosporangiaceae</taxon>
        <taxon>Nonomuraea</taxon>
    </lineage>
</organism>